<gene>
    <name evidence="1" type="ORF">D934_02245</name>
</gene>
<dbReference type="PATRIC" id="fig|155920.8.peg.547"/>
<dbReference type="Proteomes" id="UP000027215">
    <property type="component" value="Chromosome"/>
</dbReference>
<dbReference type="SUPFAM" id="SSF116734">
    <property type="entry name" value="DNA methylase specificity domain"/>
    <property type="match status" value="1"/>
</dbReference>
<organism evidence="1 2">
    <name type="scientific">Xylella fastidiosa subsp. sandyi Ann-1</name>
    <dbReference type="NCBI Taxonomy" id="155920"/>
    <lineage>
        <taxon>Bacteria</taxon>
        <taxon>Pseudomonadati</taxon>
        <taxon>Pseudomonadota</taxon>
        <taxon>Gammaproteobacteria</taxon>
        <taxon>Lysobacterales</taxon>
        <taxon>Lysobacteraceae</taxon>
        <taxon>Xylella</taxon>
    </lineage>
</organism>
<dbReference type="AlphaFoldDB" id="A0A060H2M3"/>
<sequence>MIGRQWDSASVADCLVTVPTAGTTKVQTRNYKAARRFPVIDQGRNQIAGWTDDEGAVINAPFPLIVFGDHTRAFKFVKRSFARGADGIQLLRPKSGIDPLFFYACRAIDLPARGYNRHFTILKEKELTFPRDIDEQAAIAEVLRRTEHTLGKQAQILRALHDLKRATMRQLFTCGLRGEAQKDRRTEGQRDRADAE</sequence>
<dbReference type="EMBL" id="CP006696">
    <property type="protein sequence ID" value="AIC11004.1"/>
    <property type="molecule type" value="Genomic_DNA"/>
</dbReference>
<dbReference type="Gene3D" id="1.10.287.1120">
    <property type="entry name" value="Bipartite methylase S protein"/>
    <property type="match status" value="1"/>
</dbReference>
<protein>
    <recommendedName>
        <fullName evidence="3">Restriction endonuclease subunit S</fullName>
    </recommendedName>
</protein>
<name>A0A060H2M3_XYLFS</name>
<evidence type="ECO:0008006" key="3">
    <source>
        <dbReference type="Google" id="ProtNLM"/>
    </source>
</evidence>
<proteinExistence type="predicted"/>
<evidence type="ECO:0000313" key="2">
    <source>
        <dbReference type="Proteomes" id="UP000027215"/>
    </source>
</evidence>
<dbReference type="HOGENOM" id="CLU_1389753_0_0_6"/>
<accession>A0A060H2M3</accession>
<dbReference type="RefSeq" id="WP_020851024.1">
    <property type="nucleotide sequence ID" value="NZ_CP006696.1"/>
</dbReference>
<evidence type="ECO:0000313" key="1">
    <source>
        <dbReference type="EMBL" id="AIC11004.1"/>
    </source>
</evidence>
<dbReference type="KEGG" id="xfs:D934_02245"/>
<reference evidence="1 2" key="1">
    <citation type="submission" date="2013-08" db="EMBL/GenBank/DDBJ databases">
        <authorList>
            <person name="Stouthamer R."/>
            <person name="Nunney L."/>
        </authorList>
    </citation>
    <scope>NUCLEOTIDE SEQUENCE [LARGE SCALE GENOMIC DNA]</scope>
    <source>
        <strain evidence="2">ann-1</strain>
    </source>
</reference>